<dbReference type="EMBL" id="JBIMZQ010000020">
    <property type="protein sequence ID" value="KAL3665374.1"/>
    <property type="molecule type" value="Genomic_DNA"/>
</dbReference>
<name>A0ABD3FK67_9STRA</name>
<sequence length="75" mass="8592">MAKHYTAPERGVSKFAYSRRKVFWDVVIYLVRASFTSDVAIAKASAAYGRQRSVTSILVQMRSDRRTGDHPELRE</sequence>
<keyword evidence="2" id="KW-1185">Reference proteome</keyword>
<organism evidence="1 2">
    <name type="scientific">Phytophthora oleae</name>
    <dbReference type="NCBI Taxonomy" id="2107226"/>
    <lineage>
        <taxon>Eukaryota</taxon>
        <taxon>Sar</taxon>
        <taxon>Stramenopiles</taxon>
        <taxon>Oomycota</taxon>
        <taxon>Peronosporomycetes</taxon>
        <taxon>Peronosporales</taxon>
        <taxon>Peronosporaceae</taxon>
        <taxon>Phytophthora</taxon>
    </lineage>
</organism>
<evidence type="ECO:0000313" key="1">
    <source>
        <dbReference type="EMBL" id="KAL3665374.1"/>
    </source>
</evidence>
<accession>A0ABD3FK67</accession>
<dbReference type="AlphaFoldDB" id="A0ABD3FK67"/>
<proteinExistence type="predicted"/>
<gene>
    <name evidence="1" type="ORF">V7S43_009412</name>
</gene>
<reference evidence="1 2" key="1">
    <citation type="submission" date="2024-09" db="EMBL/GenBank/DDBJ databases">
        <title>Genome sequencing and assembly of Phytophthora oleae, isolate VK10A, causative agent of rot of olive drupes.</title>
        <authorList>
            <person name="Conti Taguali S."/>
            <person name="Riolo M."/>
            <person name="La Spada F."/>
            <person name="Cacciola S.O."/>
            <person name="Dionisio G."/>
        </authorList>
    </citation>
    <scope>NUCLEOTIDE SEQUENCE [LARGE SCALE GENOMIC DNA]</scope>
    <source>
        <strain evidence="1 2">VK10A</strain>
    </source>
</reference>
<protein>
    <recommendedName>
        <fullName evidence="3">PiggyBac transposable element-derived protein domain-containing protein</fullName>
    </recommendedName>
</protein>
<dbReference type="Proteomes" id="UP001632037">
    <property type="component" value="Unassembled WGS sequence"/>
</dbReference>
<evidence type="ECO:0008006" key="3">
    <source>
        <dbReference type="Google" id="ProtNLM"/>
    </source>
</evidence>
<comment type="caution">
    <text evidence="1">The sequence shown here is derived from an EMBL/GenBank/DDBJ whole genome shotgun (WGS) entry which is preliminary data.</text>
</comment>
<evidence type="ECO:0000313" key="2">
    <source>
        <dbReference type="Proteomes" id="UP001632037"/>
    </source>
</evidence>